<reference evidence="3" key="1">
    <citation type="submission" date="2019-10" db="EMBL/GenBank/DDBJ databases">
        <title>Lacipirellula parvula gen. nov., sp. nov., representing a lineage of planctomycetes widespread in freshwater anoxic habitats, and description of the family Lacipirellulaceae.</title>
        <authorList>
            <person name="Dedysh S.N."/>
            <person name="Kulichevskaya I.S."/>
            <person name="Beletsky A.V."/>
            <person name="Rakitin A.L."/>
            <person name="Mardanov A.V."/>
            <person name="Ivanova A.A."/>
            <person name="Saltykova V.X."/>
            <person name="Rijpstra W.I.C."/>
            <person name="Sinninghe Damste J.S."/>
            <person name="Ravin N.V."/>
        </authorList>
    </citation>
    <scope>NUCLEOTIDE SEQUENCE [LARGE SCALE GENOMIC DNA]</scope>
    <source>
        <strain evidence="3">PX69</strain>
    </source>
</reference>
<dbReference type="Proteomes" id="UP000326837">
    <property type="component" value="Chromosome"/>
</dbReference>
<name>A0A5K7XET4_9BACT</name>
<dbReference type="RefSeq" id="WP_152097647.1">
    <property type="nucleotide sequence ID" value="NZ_AP021861.1"/>
</dbReference>
<keyword evidence="1" id="KW-0472">Membrane</keyword>
<dbReference type="EMBL" id="AP021861">
    <property type="protein sequence ID" value="BBO31509.1"/>
    <property type="molecule type" value="Genomic_DNA"/>
</dbReference>
<keyword evidence="3" id="KW-1185">Reference proteome</keyword>
<feature type="transmembrane region" description="Helical" evidence="1">
    <location>
        <begin position="50"/>
        <end position="70"/>
    </location>
</feature>
<evidence type="ECO:0000313" key="3">
    <source>
        <dbReference type="Proteomes" id="UP000326837"/>
    </source>
</evidence>
<evidence type="ECO:0000256" key="1">
    <source>
        <dbReference type="SAM" id="Phobius"/>
    </source>
</evidence>
<keyword evidence="1" id="KW-0812">Transmembrane</keyword>
<proteinExistence type="predicted"/>
<feature type="transmembrane region" description="Helical" evidence="1">
    <location>
        <begin position="18"/>
        <end position="38"/>
    </location>
</feature>
<sequence length="312" mass="35064">MTILKSFSYQYGLSATRLMAYAIAALVGAIGSYVMIRLEPAPGQFWQRDWRAYVFWLTLPGLAVVSLYYFTLLVKRFASPTFIVLDDAAITIPKTSLTSQTRTIEFAEISKLVGPRAGKFELRTAAEPVCIEALKLATTEAFVGLCQQIVDRCGLKRDLAAEAKHPPKYIEISKSFTIGRMSSYYGSVIISRRAIFFLQLKNANYRYKAVAEGIAQAIEKVGGKQIAEVPITELDDAILDHHDWPLWDNEGTVRVLPRSAVTSVRLPWWGALSIRAGDRRFSSSVPFWKSLRVKRQLREAGWPLDGEQREPP</sequence>
<organism evidence="2 3">
    <name type="scientific">Lacipirellula parvula</name>
    <dbReference type="NCBI Taxonomy" id="2650471"/>
    <lineage>
        <taxon>Bacteria</taxon>
        <taxon>Pseudomonadati</taxon>
        <taxon>Planctomycetota</taxon>
        <taxon>Planctomycetia</taxon>
        <taxon>Pirellulales</taxon>
        <taxon>Lacipirellulaceae</taxon>
        <taxon>Lacipirellula</taxon>
    </lineage>
</organism>
<gene>
    <name evidence="2" type="ORF">PLANPX_1121</name>
</gene>
<keyword evidence="1" id="KW-1133">Transmembrane helix</keyword>
<protein>
    <submittedName>
        <fullName evidence="2">Uncharacterized protein</fullName>
    </submittedName>
</protein>
<accession>A0A5K7XET4</accession>
<evidence type="ECO:0000313" key="2">
    <source>
        <dbReference type="EMBL" id="BBO31509.1"/>
    </source>
</evidence>
<dbReference type="KEGG" id="lpav:PLANPX_1121"/>
<dbReference type="AlphaFoldDB" id="A0A5K7XET4"/>